<evidence type="ECO:0000256" key="7">
    <source>
        <dbReference type="ARBA" id="ARBA00022932"/>
    </source>
</evidence>
<evidence type="ECO:0000256" key="4">
    <source>
        <dbReference type="ARBA" id="ARBA00022679"/>
    </source>
</evidence>
<dbReference type="Gene3D" id="1.20.1060.10">
    <property type="entry name" value="Taq DNA Polymerase, Chain T, domain 4"/>
    <property type="match status" value="1"/>
</dbReference>
<keyword evidence="5" id="KW-0548">Nucleotidyltransferase</keyword>
<dbReference type="InterPro" id="IPR019760">
    <property type="entry name" value="DNA-dir_DNA_pol_A_CS"/>
</dbReference>
<dbReference type="SUPFAM" id="SSF56672">
    <property type="entry name" value="DNA/RNA polymerases"/>
    <property type="match status" value="1"/>
</dbReference>
<evidence type="ECO:0000256" key="6">
    <source>
        <dbReference type="ARBA" id="ARBA00022705"/>
    </source>
</evidence>
<dbReference type="RefSeq" id="YP_010754301.1">
    <property type="nucleotide sequence ID" value="NC_073458.1"/>
</dbReference>
<dbReference type="Pfam" id="PF00476">
    <property type="entry name" value="DNA_pol_A"/>
    <property type="match status" value="1"/>
</dbReference>
<dbReference type="Gene3D" id="3.30.420.10">
    <property type="entry name" value="Ribonuclease H-like superfamily/Ribonuclease H"/>
    <property type="match status" value="1"/>
</dbReference>
<dbReference type="KEGG" id="vg:80018887"/>
<organism evidence="12 13">
    <name type="scientific">Corynebacterium phage EmiRose</name>
    <dbReference type="NCBI Taxonomy" id="2565372"/>
    <lineage>
        <taxon>Viruses</taxon>
        <taxon>Duplodnaviria</taxon>
        <taxon>Heunggongvirae</taxon>
        <taxon>Uroviricota</taxon>
        <taxon>Caudoviricetes</taxon>
        <taxon>Emirosevirus</taxon>
        <taxon>Emirosevirus emirose</taxon>
    </lineage>
</organism>
<accession>A0A649VP02</accession>
<keyword evidence="7" id="KW-0239">DNA-directed DNA polymerase</keyword>
<feature type="domain" description="DNA-directed DNA polymerase family A palm" evidence="11">
    <location>
        <begin position="405"/>
        <end position="592"/>
    </location>
</feature>
<dbReference type="GO" id="GO:0003887">
    <property type="term" value="F:DNA-directed DNA polymerase activity"/>
    <property type="evidence" value="ECO:0007669"/>
    <property type="project" value="UniProtKB-KW"/>
</dbReference>
<keyword evidence="8" id="KW-1194">Viral DNA replication</keyword>
<evidence type="ECO:0000256" key="2">
    <source>
        <dbReference type="ARBA" id="ARBA00012417"/>
    </source>
</evidence>
<dbReference type="GeneID" id="80018887"/>
<dbReference type="EMBL" id="MN586033">
    <property type="protein sequence ID" value="QGJ94166.1"/>
    <property type="molecule type" value="Genomic_DNA"/>
</dbReference>
<evidence type="ECO:0000313" key="12">
    <source>
        <dbReference type="EMBL" id="QGJ94166.1"/>
    </source>
</evidence>
<dbReference type="PANTHER" id="PTHR10133">
    <property type="entry name" value="DNA POLYMERASE I"/>
    <property type="match status" value="1"/>
</dbReference>
<evidence type="ECO:0000256" key="5">
    <source>
        <dbReference type="ARBA" id="ARBA00022695"/>
    </source>
</evidence>
<dbReference type="Gene3D" id="1.10.150.20">
    <property type="entry name" value="5' to 3' exonuclease, C-terminal subdomain"/>
    <property type="match status" value="1"/>
</dbReference>
<dbReference type="GO" id="GO:0003677">
    <property type="term" value="F:DNA binding"/>
    <property type="evidence" value="ECO:0007669"/>
    <property type="project" value="UniProtKB-KW"/>
</dbReference>
<name>A0A649VP02_9CAUD</name>
<keyword evidence="6" id="KW-0235">DNA replication</keyword>
<evidence type="ECO:0000256" key="8">
    <source>
        <dbReference type="ARBA" id="ARBA00023109"/>
    </source>
</evidence>
<reference evidence="12 13" key="1">
    <citation type="submission" date="2019-10" db="EMBL/GenBank/DDBJ databases">
        <authorList>
            <person name="Davis E.R."/>
            <person name="Mohamed A."/>
            <person name="Ilzat A."/>
            <person name="Sivanathan V."/>
            <person name="Garlena R.A."/>
            <person name="Russell D.A."/>
            <person name="Pope W.H."/>
            <person name="Jacobs-Sera D."/>
            <person name="Hatfull G.F."/>
        </authorList>
    </citation>
    <scope>NUCLEOTIDE SEQUENCE [LARGE SCALE GENOMIC DNA]</scope>
</reference>
<dbReference type="InterPro" id="IPR012337">
    <property type="entry name" value="RNaseH-like_sf"/>
</dbReference>
<dbReference type="GO" id="GO:0006302">
    <property type="term" value="P:double-strand break repair"/>
    <property type="evidence" value="ECO:0007669"/>
    <property type="project" value="TreeGrafter"/>
</dbReference>
<evidence type="ECO:0000256" key="3">
    <source>
        <dbReference type="ARBA" id="ARBA00015749"/>
    </source>
</evidence>
<dbReference type="PANTHER" id="PTHR10133:SF27">
    <property type="entry name" value="DNA POLYMERASE NU"/>
    <property type="match status" value="1"/>
</dbReference>
<dbReference type="GO" id="GO:0006261">
    <property type="term" value="P:DNA-templated DNA replication"/>
    <property type="evidence" value="ECO:0007669"/>
    <property type="project" value="InterPro"/>
</dbReference>
<evidence type="ECO:0000259" key="11">
    <source>
        <dbReference type="SMART" id="SM00482"/>
    </source>
</evidence>
<dbReference type="InterPro" id="IPR001098">
    <property type="entry name" value="DNA-dir_DNA_pol_A_palm_dom"/>
</dbReference>
<dbReference type="PROSITE" id="PS00447">
    <property type="entry name" value="DNA_POLYMERASE_A"/>
    <property type="match status" value="1"/>
</dbReference>
<keyword evidence="13" id="KW-1185">Reference proteome</keyword>
<dbReference type="InterPro" id="IPR002298">
    <property type="entry name" value="DNA_polymerase_A"/>
</dbReference>
<keyword evidence="9" id="KW-0238">DNA-binding</keyword>
<dbReference type="Proteomes" id="UP000427166">
    <property type="component" value="Segment"/>
</dbReference>
<dbReference type="Gene3D" id="3.30.70.370">
    <property type="match status" value="1"/>
</dbReference>
<dbReference type="SMR" id="A0A649VP02"/>
<dbReference type="EC" id="2.7.7.7" evidence="2"/>
<evidence type="ECO:0000256" key="10">
    <source>
        <dbReference type="ARBA" id="ARBA00049244"/>
    </source>
</evidence>
<evidence type="ECO:0000313" key="13">
    <source>
        <dbReference type="Proteomes" id="UP000427166"/>
    </source>
</evidence>
<dbReference type="InterPro" id="IPR036397">
    <property type="entry name" value="RNaseH_sf"/>
</dbReference>
<gene>
    <name evidence="12" type="primary">34</name>
    <name evidence="12" type="ORF">SEA_EMIROSE_34</name>
</gene>
<dbReference type="SMART" id="SM00482">
    <property type="entry name" value="POLAc"/>
    <property type="match status" value="1"/>
</dbReference>
<protein>
    <recommendedName>
        <fullName evidence="3">DNA polymerase</fullName>
        <ecNumber evidence="2">2.7.7.7</ecNumber>
    </recommendedName>
</protein>
<evidence type="ECO:0000256" key="1">
    <source>
        <dbReference type="ARBA" id="ARBA00007705"/>
    </source>
</evidence>
<comment type="catalytic activity">
    <reaction evidence="10">
        <text>DNA(n) + a 2'-deoxyribonucleoside 5'-triphosphate = DNA(n+1) + diphosphate</text>
        <dbReference type="Rhea" id="RHEA:22508"/>
        <dbReference type="Rhea" id="RHEA-COMP:17339"/>
        <dbReference type="Rhea" id="RHEA-COMP:17340"/>
        <dbReference type="ChEBI" id="CHEBI:33019"/>
        <dbReference type="ChEBI" id="CHEBI:61560"/>
        <dbReference type="ChEBI" id="CHEBI:173112"/>
        <dbReference type="EC" id="2.7.7.7"/>
    </reaction>
</comment>
<keyword evidence="4" id="KW-0808">Transferase</keyword>
<comment type="similarity">
    <text evidence="1">Belongs to the DNA polymerase type-A family.</text>
</comment>
<dbReference type="GO" id="GO:0039693">
    <property type="term" value="P:viral DNA genome replication"/>
    <property type="evidence" value="ECO:0007669"/>
    <property type="project" value="UniProtKB-KW"/>
</dbReference>
<sequence length="629" mass="68025">MSTLLDLSRLSESKRVPSASTYIHALDANFHTGANAVLVAETILGDLLDNVYGRALAVDIETAGTGADSFTIKAVTFAWEEWGDDDGEPFTQTILLDPRDHKQAQLVRGLTDKARSLILHNAAFDWPVLVAYGLAAATSVDKVIDTLVMARMAFPDKTVAKSLTALVGRADLLDMADDGATMKDSFSAAGISTLSEGFATMDIDSPVYRIGAMADTVLTLRLAPVLRARCREWLETNPFVAVTDDEAYSLIEREQVTNRAMLLGSARGIAIDTDYLAKVTAEYAAEHDTYAATITAAGLDPEAGNLGLKVVEHLADKGELPSDWPMTATGKPKADKKAMELLDGHPLAVAHSKLAGMAKVLNYLENVDEYARVTGRLHPQVGILGASATGRMSLSSPALQQFPDAARKILVPDAGRDWVSIDWSSIEPVICANSARDFEFLQGFNDHGADLYAPIVETAHVDRKTAKVVLLAAMYGQGRALLASNLGVSEDEARVIQDRVFQAMPATRDFLNGLRVEGENRGVIMTADKRLLPIPRDSGGKIQGYKATNYYVQGSAYSVLSEAINSLYFAGAANSIILAMHDELVVDAEAADQVRKVMETPPEWLNDMAGRPVILRTDSNPLNGRWRYV</sequence>
<dbReference type="SUPFAM" id="SSF53098">
    <property type="entry name" value="Ribonuclease H-like"/>
    <property type="match status" value="1"/>
</dbReference>
<evidence type="ECO:0000256" key="9">
    <source>
        <dbReference type="ARBA" id="ARBA00023125"/>
    </source>
</evidence>
<dbReference type="InterPro" id="IPR043502">
    <property type="entry name" value="DNA/RNA_pol_sf"/>
</dbReference>
<proteinExistence type="inferred from homology"/>